<dbReference type="InterPro" id="IPR003593">
    <property type="entry name" value="AAA+_ATPase"/>
</dbReference>
<keyword evidence="3" id="KW-0067">ATP-binding</keyword>
<dbReference type="SUPFAM" id="SSF52540">
    <property type="entry name" value="P-loop containing nucleoside triphosphate hydrolases"/>
    <property type="match status" value="1"/>
</dbReference>
<dbReference type="STRING" id="1837282.A6F49_00235"/>
<dbReference type="Gene3D" id="3.40.50.300">
    <property type="entry name" value="P-loop containing nucleotide triphosphate hydrolases"/>
    <property type="match status" value="1"/>
</dbReference>
<dbReference type="InterPro" id="IPR028350">
    <property type="entry name" value="DNAC/IstB-like"/>
</dbReference>
<evidence type="ECO:0000256" key="1">
    <source>
        <dbReference type="ARBA" id="ARBA00008059"/>
    </source>
</evidence>
<feature type="domain" description="AAA+ ATPase" evidence="4">
    <location>
        <begin position="75"/>
        <end position="207"/>
    </location>
</feature>
<evidence type="ECO:0000259" key="4">
    <source>
        <dbReference type="SMART" id="SM00382"/>
    </source>
</evidence>
<comment type="similarity">
    <text evidence="1">Belongs to the IS21/IS1162 putative ATP-binding protein family.</text>
</comment>
<keyword evidence="2" id="KW-0547">Nucleotide-binding</keyword>
<dbReference type="Pfam" id="PF01695">
    <property type="entry name" value="IstB_IS21"/>
    <property type="match status" value="1"/>
</dbReference>
<organism evidence="5 6">
    <name type="scientific">Enteractinococcus helveticum</name>
    <dbReference type="NCBI Taxonomy" id="1837282"/>
    <lineage>
        <taxon>Bacteria</taxon>
        <taxon>Bacillati</taxon>
        <taxon>Actinomycetota</taxon>
        <taxon>Actinomycetes</taxon>
        <taxon>Micrococcales</taxon>
        <taxon>Micrococcaceae</taxon>
    </lineage>
</organism>
<dbReference type="CDD" id="cd00009">
    <property type="entry name" value="AAA"/>
    <property type="match status" value="1"/>
</dbReference>
<comment type="caution">
    <text evidence="5">The sequence shown here is derived from an EMBL/GenBank/DDBJ whole genome shotgun (WGS) entry which is preliminary data.</text>
</comment>
<dbReference type="Proteomes" id="UP000078292">
    <property type="component" value="Unassembled WGS sequence"/>
</dbReference>
<evidence type="ECO:0000256" key="2">
    <source>
        <dbReference type="ARBA" id="ARBA00022741"/>
    </source>
</evidence>
<evidence type="ECO:0000313" key="5">
    <source>
        <dbReference type="EMBL" id="OAV57399.1"/>
    </source>
</evidence>
<dbReference type="GO" id="GO:0005524">
    <property type="term" value="F:ATP binding"/>
    <property type="evidence" value="ECO:0007669"/>
    <property type="project" value="UniProtKB-KW"/>
</dbReference>
<dbReference type="InterPro" id="IPR027417">
    <property type="entry name" value="P-loop_NTPase"/>
</dbReference>
<dbReference type="InterPro" id="IPR002611">
    <property type="entry name" value="IstB_ATP-bd"/>
</dbReference>
<gene>
    <name evidence="5" type="ORF">A6F49_00235</name>
</gene>
<reference evidence="5 6" key="1">
    <citation type="submission" date="2016-04" db="EMBL/GenBank/DDBJ databases">
        <title>First whole genome shotgun sequence of the bacterium Enteractinococcus sp. strain UASWS1574.</title>
        <authorList>
            <person name="Crovadore J."/>
            <person name="Chablais R."/>
            <person name="Lefort F."/>
        </authorList>
    </citation>
    <scope>NUCLEOTIDE SEQUENCE [LARGE SCALE GENOMIC DNA]</scope>
    <source>
        <strain evidence="5 6">UASWS1574</strain>
    </source>
</reference>
<protein>
    <submittedName>
        <fullName evidence="5">AAA family ATPase</fullName>
    </submittedName>
</protein>
<name>A0A1B7LVQ9_9MICC</name>
<evidence type="ECO:0000256" key="3">
    <source>
        <dbReference type="ARBA" id="ARBA00022840"/>
    </source>
</evidence>
<dbReference type="PANTHER" id="PTHR30050:SF4">
    <property type="entry name" value="ATP-BINDING PROTEIN RV3427C IN INSERTION SEQUENCE-RELATED"/>
    <property type="match status" value="1"/>
</dbReference>
<dbReference type="EMBL" id="LXEY01000074">
    <property type="protein sequence ID" value="OAV57399.1"/>
    <property type="molecule type" value="Genomic_DNA"/>
</dbReference>
<dbReference type="AlphaFoldDB" id="A0A1B7LVQ9"/>
<dbReference type="InterPro" id="IPR047661">
    <property type="entry name" value="IstB"/>
</dbReference>
<dbReference type="PANTHER" id="PTHR30050">
    <property type="entry name" value="CHROMOSOMAL REPLICATION INITIATOR PROTEIN DNAA"/>
    <property type="match status" value="1"/>
</dbReference>
<dbReference type="NCBIfam" id="NF038214">
    <property type="entry name" value="IS21_help_AAA"/>
    <property type="match status" value="1"/>
</dbReference>
<keyword evidence="6" id="KW-1185">Reference proteome</keyword>
<sequence length="222" mass="25111">MLADWAERGTPKQREYLHGLLAAEVESRQASRRHRLLRAAKLPVLKTFDGYDWTAIHFPPDYGRQPLVDLDFLEQAQNLVLYGDVGTGKTHLAIALAAAACNQGYRARYFTTAALVMHLRRAKDDNRLDKELTALARNQLLVLDEFGYLPIDAEGARLLFQVIADGYEQRSLIITTNLAFARWGTIFGDDTMAAAVIDRIVHHGRLLQFRGESYRVKNALMK</sequence>
<dbReference type="SMART" id="SM00382">
    <property type="entry name" value="AAA"/>
    <property type="match status" value="1"/>
</dbReference>
<accession>A0A1B7LVQ9</accession>
<evidence type="ECO:0000313" key="6">
    <source>
        <dbReference type="Proteomes" id="UP000078292"/>
    </source>
</evidence>
<dbReference type="OrthoDB" id="9773429at2"/>
<proteinExistence type="inferred from homology"/>
<dbReference type="PIRSF" id="PIRSF003073">
    <property type="entry name" value="DNAC_TnpB_IstB"/>
    <property type="match status" value="1"/>
</dbReference>
<dbReference type="GO" id="GO:0006260">
    <property type="term" value="P:DNA replication"/>
    <property type="evidence" value="ECO:0007669"/>
    <property type="project" value="TreeGrafter"/>
</dbReference>